<gene>
    <name evidence="1" type="ORF">BU25DRAFT_239335</name>
</gene>
<protein>
    <submittedName>
        <fullName evidence="1">Uncharacterized protein</fullName>
    </submittedName>
</protein>
<name>A0ACB6RI27_9PLEO</name>
<reference evidence="1" key="1">
    <citation type="journal article" date="2020" name="Stud. Mycol.">
        <title>101 Dothideomycetes genomes: a test case for predicting lifestyles and emergence of pathogens.</title>
        <authorList>
            <person name="Haridas S."/>
            <person name="Albert R."/>
            <person name="Binder M."/>
            <person name="Bloem J."/>
            <person name="Labutti K."/>
            <person name="Salamov A."/>
            <person name="Andreopoulos B."/>
            <person name="Baker S."/>
            <person name="Barry K."/>
            <person name="Bills G."/>
            <person name="Bluhm B."/>
            <person name="Cannon C."/>
            <person name="Castanera R."/>
            <person name="Culley D."/>
            <person name="Daum C."/>
            <person name="Ezra D."/>
            <person name="Gonzalez J."/>
            <person name="Henrissat B."/>
            <person name="Kuo A."/>
            <person name="Liang C."/>
            <person name="Lipzen A."/>
            <person name="Lutzoni F."/>
            <person name="Magnuson J."/>
            <person name="Mondo S."/>
            <person name="Nolan M."/>
            <person name="Ohm R."/>
            <person name="Pangilinan J."/>
            <person name="Park H.-J."/>
            <person name="Ramirez L."/>
            <person name="Alfaro M."/>
            <person name="Sun H."/>
            <person name="Tritt A."/>
            <person name="Yoshinaga Y."/>
            <person name="Zwiers L.-H."/>
            <person name="Turgeon B."/>
            <person name="Goodwin S."/>
            <person name="Spatafora J."/>
            <person name="Crous P."/>
            <person name="Grigoriev I."/>
        </authorList>
    </citation>
    <scope>NUCLEOTIDE SEQUENCE</scope>
    <source>
        <strain evidence="1">CBS 525.71</strain>
    </source>
</reference>
<dbReference type="Proteomes" id="UP000799754">
    <property type="component" value="Unassembled WGS sequence"/>
</dbReference>
<organism evidence="1 2">
    <name type="scientific">Macroventuria anomochaeta</name>
    <dbReference type="NCBI Taxonomy" id="301207"/>
    <lineage>
        <taxon>Eukaryota</taxon>
        <taxon>Fungi</taxon>
        <taxon>Dikarya</taxon>
        <taxon>Ascomycota</taxon>
        <taxon>Pezizomycotina</taxon>
        <taxon>Dothideomycetes</taxon>
        <taxon>Pleosporomycetidae</taxon>
        <taxon>Pleosporales</taxon>
        <taxon>Pleosporineae</taxon>
        <taxon>Didymellaceae</taxon>
        <taxon>Macroventuria</taxon>
    </lineage>
</organism>
<accession>A0ACB6RI27</accession>
<dbReference type="EMBL" id="MU006756">
    <property type="protein sequence ID" value="KAF2621403.1"/>
    <property type="molecule type" value="Genomic_DNA"/>
</dbReference>
<keyword evidence="2" id="KW-1185">Reference proteome</keyword>
<proteinExistence type="predicted"/>
<evidence type="ECO:0000313" key="2">
    <source>
        <dbReference type="Proteomes" id="UP000799754"/>
    </source>
</evidence>
<sequence length="115" mass="12874">MQQRDGGLESQVTCSRSIVAAYVVAPTSFRPSSPFLRGRCCHQPRHTPRHAPQTPHPAKQSTLEVRSTLRHPHVHDLHPLRPHHPSPNPELYTPTAKMVAMYTIAGRQVGSHVVR</sequence>
<evidence type="ECO:0000313" key="1">
    <source>
        <dbReference type="EMBL" id="KAF2621403.1"/>
    </source>
</evidence>
<comment type="caution">
    <text evidence="1">The sequence shown here is derived from an EMBL/GenBank/DDBJ whole genome shotgun (WGS) entry which is preliminary data.</text>
</comment>